<keyword evidence="2" id="KW-1185">Reference proteome</keyword>
<dbReference type="Proteomes" id="UP000007266">
    <property type="component" value="Linkage group 9"/>
</dbReference>
<name>A0A139WB99_TRICA</name>
<sequence>MQAKRAAASATYVRKSFVFQRCPSEEKGEAAALSAGPDKLFRSRASKANTLAAPSNARLSSVFAIISRVIGAGTVKARSSALSWTSSLGLDAEAHASAVNVIVLHDDLVPSFMGVINNL</sequence>
<dbReference type="InParanoid" id="A0A139WB99"/>
<dbReference type="EMBL" id="KQ971372">
    <property type="protein sequence ID" value="KYB25228.1"/>
    <property type="molecule type" value="Genomic_DNA"/>
</dbReference>
<evidence type="ECO:0000313" key="1">
    <source>
        <dbReference type="EMBL" id="KYB25228.1"/>
    </source>
</evidence>
<organism evidence="1 2">
    <name type="scientific">Tribolium castaneum</name>
    <name type="common">Red flour beetle</name>
    <dbReference type="NCBI Taxonomy" id="7070"/>
    <lineage>
        <taxon>Eukaryota</taxon>
        <taxon>Metazoa</taxon>
        <taxon>Ecdysozoa</taxon>
        <taxon>Arthropoda</taxon>
        <taxon>Hexapoda</taxon>
        <taxon>Insecta</taxon>
        <taxon>Pterygota</taxon>
        <taxon>Neoptera</taxon>
        <taxon>Endopterygota</taxon>
        <taxon>Coleoptera</taxon>
        <taxon>Polyphaga</taxon>
        <taxon>Cucujiformia</taxon>
        <taxon>Tenebrionidae</taxon>
        <taxon>Tenebrionidae incertae sedis</taxon>
        <taxon>Tribolium</taxon>
    </lineage>
</organism>
<protein>
    <submittedName>
        <fullName evidence="1">Uncharacterized protein</fullName>
    </submittedName>
</protein>
<proteinExistence type="predicted"/>
<dbReference type="AlphaFoldDB" id="A0A139WB99"/>
<reference evidence="1 2" key="1">
    <citation type="journal article" date="2008" name="Nature">
        <title>The genome of the model beetle and pest Tribolium castaneum.</title>
        <authorList>
            <consortium name="Tribolium Genome Sequencing Consortium"/>
            <person name="Richards S."/>
            <person name="Gibbs R.A."/>
            <person name="Weinstock G.M."/>
            <person name="Brown S.J."/>
            <person name="Denell R."/>
            <person name="Beeman R.W."/>
            <person name="Gibbs R."/>
            <person name="Beeman R.W."/>
            <person name="Brown S.J."/>
            <person name="Bucher G."/>
            <person name="Friedrich M."/>
            <person name="Grimmelikhuijzen C.J."/>
            <person name="Klingler M."/>
            <person name="Lorenzen M."/>
            <person name="Richards S."/>
            <person name="Roth S."/>
            <person name="Schroder R."/>
            <person name="Tautz D."/>
            <person name="Zdobnov E.M."/>
            <person name="Muzny D."/>
            <person name="Gibbs R.A."/>
            <person name="Weinstock G.M."/>
            <person name="Attaway T."/>
            <person name="Bell S."/>
            <person name="Buhay C.J."/>
            <person name="Chandrabose M.N."/>
            <person name="Chavez D."/>
            <person name="Clerk-Blankenburg K.P."/>
            <person name="Cree A."/>
            <person name="Dao M."/>
            <person name="Davis C."/>
            <person name="Chacko J."/>
            <person name="Dinh H."/>
            <person name="Dugan-Rocha S."/>
            <person name="Fowler G."/>
            <person name="Garner T.T."/>
            <person name="Garnes J."/>
            <person name="Gnirke A."/>
            <person name="Hawes A."/>
            <person name="Hernandez J."/>
            <person name="Hines S."/>
            <person name="Holder M."/>
            <person name="Hume J."/>
            <person name="Jhangiani S.N."/>
            <person name="Joshi V."/>
            <person name="Khan Z.M."/>
            <person name="Jackson L."/>
            <person name="Kovar C."/>
            <person name="Kowis A."/>
            <person name="Lee S."/>
            <person name="Lewis L.R."/>
            <person name="Margolis J."/>
            <person name="Morgan M."/>
            <person name="Nazareth L.V."/>
            <person name="Nguyen N."/>
            <person name="Okwuonu G."/>
            <person name="Parker D."/>
            <person name="Richards S."/>
            <person name="Ruiz S.J."/>
            <person name="Santibanez J."/>
            <person name="Savard J."/>
            <person name="Scherer S.E."/>
            <person name="Schneider B."/>
            <person name="Sodergren E."/>
            <person name="Tautz D."/>
            <person name="Vattahil S."/>
            <person name="Villasana D."/>
            <person name="White C.S."/>
            <person name="Wright R."/>
            <person name="Park Y."/>
            <person name="Beeman R.W."/>
            <person name="Lord J."/>
            <person name="Oppert B."/>
            <person name="Lorenzen M."/>
            <person name="Brown S."/>
            <person name="Wang L."/>
            <person name="Savard J."/>
            <person name="Tautz D."/>
            <person name="Richards S."/>
            <person name="Weinstock G."/>
            <person name="Gibbs R.A."/>
            <person name="Liu Y."/>
            <person name="Worley K."/>
            <person name="Weinstock G."/>
            <person name="Elsik C.G."/>
            <person name="Reese J.T."/>
            <person name="Elhaik E."/>
            <person name="Landan G."/>
            <person name="Graur D."/>
            <person name="Arensburger P."/>
            <person name="Atkinson P."/>
            <person name="Beeman R.W."/>
            <person name="Beidler J."/>
            <person name="Brown S.J."/>
            <person name="Demuth J.P."/>
            <person name="Drury D.W."/>
            <person name="Du Y.Z."/>
            <person name="Fujiwara H."/>
            <person name="Lorenzen M."/>
            <person name="Maselli V."/>
            <person name="Osanai M."/>
            <person name="Park Y."/>
            <person name="Robertson H.M."/>
            <person name="Tu Z."/>
            <person name="Wang J.J."/>
            <person name="Wang S."/>
            <person name="Richards S."/>
            <person name="Song H."/>
            <person name="Zhang L."/>
            <person name="Sodergren E."/>
            <person name="Werner D."/>
            <person name="Stanke M."/>
            <person name="Morgenstern B."/>
            <person name="Solovyev V."/>
            <person name="Kosarev P."/>
            <person name="Brown G."/>
            <person name="Chen H.C."/>
            <person name="Ermolaeva O."/>
            <person name="Hlavina W."/>
            <person name="Kapustin Y."/>
            <person name="Kiryutin B."/>
            <person name="Kitts P."/>
            <person name="Maglott D."/>
            <person name="Pruitt K."/>
            <person name="Sapojnikov V."/>
            <person name="Souvorov A."/>
            <person name="Mackey A.J."/>
            <person name="Waterhouse R.M."/>
            <person name="Wyder S."/>
            <person name="Zdobnov E.M."/>
            <person name="Zdobnov E.M."/>
            <person name="Wyder S."/>
            <person name="Kriventseva E.V."/>
            <person name="Kadowaki T."/>
            <person name="Bork P."/>
            <person name="Aranda M."/>
            <person name="Bao R."/>
            <person name="Beermann A."/>
            <person name="Berns N."/>
            <person name="Bolognesi R."/>
            <person name="Bonneton F."/>
            <person name="Bopp D."/>
            <person name="Brown S.J."/>
            <person name="Bucher G."/>
            <person name="Butts T."/>
            <person name="Chaumot A."/>
            <person name="Denell R.E."/>
            <person name="Ferrier D.E."/>
            <person name="Friedrich M."/>
            <person name="Gordon C.M."/>
            <person name="Jindra M."/>
            <person name="Klingler M."/>
            <person name="Lan Q."/>
            <person name="Lattorff H.M."/>
            <person name="Laudet V."/>
            <person name="von Levetsow C."/>
            <person name="Liu Z."/>
            <person name="Lutz R."/>
            <person name="Lynch J.A."/>
            <person name="da Fonseca R.N."/>
            <person name="Posnien N."/>
            <person name="Reuter R."/>
            <person name="Roth S."/>
            <person name="Savard J."/>
            <person name="Schinko J.B."/>
            <person name="Schmitt C."/>
            <person name="Schoppmeier M."/>
            <person name="Schroder R."/>
            <person name="Shippy T.D."/>
            <person name="Simonnet F."/>
            <person name="Marques-Souza H."/>
            <person name="Tautz D."/>
            <person name="Tomoyasu Y."/>
            <person name="Trauner J."/>
            <person name="Van der Zee M."/>
            <person name="Vervoort M."/>
            <person name="Wittkopp N."/>
            <person name="Wimmer E.A."/>
            <person name="Yang X."/>
            <person name="Jones A.K."/>
            <person name="Sattelle D.B."/>
            <person name="Ebert P.R."/>
            <person name="Nelson D."/>
            <person name="Scott J.G."/>
            <person name="Beeman R.W."/>
            <person name="Muthukrishnan S."/>
            <person name="Kramer K.J."/>
            <person name="Arakane Y."/>
            <person name="Beeman R.W."/>
            <person name="Zhu Q."/>
            <person name="Hogenkamp D."/>
            <person name="Dixit R."/>
            <person name="Oppert B."/>
            <person name="Jiang H."/>
            <person name="Zou Z."/>
            <person name="Marshall J."/>
            <person name="Elpidina E."/>
            <person name="Vinokurov K."/>
            <person name="Oppert C."/>
            <person name="Zou Z."/>
            <person name="Evans J."/>
            <person name="Lu Z."/>
            <person name="Zhao P."/>
            <person name="Sumathipala N."/>
            <person name="Altincicek B."/>
            <person name="Vilcinskas A."/>
            <person name="Williams M."/>
            <person name="Hultmark D."/>
            <person name="Hetru C."/>
            <person name="Jiang H."/>
            <person name="Grimmelikhuijzen C.J."/>
            <person name="Hauser F."/>
            <person name="Cazzamali G."/>
            <person name="Williamson M."/>
            <person name="Park Y."/>
            <person name="Li B."/>
            <person name="Tanaka Y."/>
            <person name="Predel R."/>
            <person name="Neupert S."/>
            <person name="Schachtner J."/>
            <person name="Verleyen P."/>
            <person name="Raible F."/>
            <person name="Bork P."/>
            <person name="Friedrich M."/>
            <person name="Walden K.K."/>
            <person name="Robertson H.M."/>
            <person name="Angeli S."/>
            <person name="Foret S."/>
            <person name="Bucher G."/>
            <person name="Schuetz S."/>
            <person name="Maleszka R."/>
            <person name="Wimmer E.A."/>
            <person name="Beeman R.W."/>
            <person name="Lorenzen M."/>
            <person name="Tomoyasu Y."/>
            <person name="Miller S.C."/>
            <person name="Grossmann D."/>
            <person name="Bucher G."/>
        </authorList>
    </citation>
    <scope>NUCLEOTIDE SEQUENCE [LARGE SCALE GENOMIC DNA]</scope>
    <source>
        <strain evidence="1 2">Georgia GA2</strain>
    </source>
</reference>
<accession>A0A139WB99</accession>
<evidence type="ECO:0000313" key="2">
    <source>
        <dbReference type="Proteomes" id="UP000007266"/>
    </source>
</evidence>
<reference evidence="1 2" key="2">
    <citation type="journal article" date="2010" name="Nucleic Acids Res.">
        <title>BeetleBase in 2010: revisions to provide comprehensive genomic information for Tribolium castaneum.</title>
        <authorList>
            <person name="Kim H.S."/>
            <person name="Murphy T."/>
            <person name="Xia J."/>
            <person name="Caragea D."/>
            <person name="Park Y."/>
            <person name="Beeman R.W."/>
            <person name="Lorenzen M.D."/>
            <person name="Butcher S."/>
            <person name="Manak J.R."/>
            <person name="Brown S.J."/>
        </authorList>
    </citation>
    <scope>GENOME REANNOTATION</scope>
    <source>
        <strain evidence="1 2">Georgia GA2</strain>
    </source>
</reference>
<gene>
    <name evidence="1" type="primary">AUGUSTUS-3.0.2_34882</name>
    <name evidence="1" type="ORF">TcasGA2_TC034882</name>
</gene>